<proteinExistence type="predicted"/>
<reference evidence="2 3" key="2">
    <citation type="submission" date="2018-11" db="EMBL/GenBank/DDBJ databases">
        <authorList>
            <consortium name="Pathogen Informatics"/>
        </authorList>
    </citation>
    <scope>NUCLEOTIDE SEQUENCE [LARGE SCALE GENOMIC DNA]</scope>
</reference>
<organism evidence="4">
    <name type="scientific">Nippostrongylus brasiliensis</name>
    <name type="common">Rat hookworm</name>
    <dbReference type="NCBI Taxonomy" id="27835"/>
    <lineage>
        <taxon>Eukaryota</taxon>
        <taxon>Metazoa</taxon>
        <taxon>Ecdysozoa</taxon>
        <taxon>Nematoda</taxon>
        <taxon>Chromadorea</taxon>
        <taxon>Rhabditida</taxon>
        <taxon>Rhabditina</taxon>
        <taxon>Rhabditomorpha</taxon>
        <taxon>Strongyloidea</taxon>
        <taxon>Heligmosomidae</taxon>
        <taxon>Nippostrongylus</taxon>
    </lineage>
</organism>
<feature type="region of interest" description="Disordered" evidence="1">
    <location>
        <begin position="1"/>
        <end position="25"/>
    </location>
</feature>
<sequence length="88" mass="10477">MADNETQTPRRPEKRMRPDDELEDLENELRRNEREFEEVSSYLRDNPIQERHLGPRNLKEGEQNLKCVYCSIVGDHYPDACARFGRVN</sequence>
<evidence type="ECO:0000313" key="4">
    <source>
        <dbReference type="WBParaSite" id="NBR_0001499101-mRNA-1"/>
    </source>
</evidence>
<feature type="compositionally biased region" description="Basic and acidic residues" evidence="1">
    <location>
        <begin position="8"/>
        <end position="19"/>
    </location>
</feature>
<accession>A0A0N4YE90</accession>
<dbReference type="AlphaFoldDB" id="A0A0N4YE90"/>
<dbReference type="WBParaSite" id="NBR_0001499101-mRNA-1">
    <property type="protein sequence ID" value="NBR_0001499101-mRNA-1"/>
    <property type="gene ID" value="NBR_0001499101"/>
</dbReference>
<dbReference type="EMBL" id="UYSL01021561">
    <property type="protein sequence ID" value="VDL78586.1"/>
    <property type="molecule type" value="Genomic_DNA"/>
</dbReference>
<protein>
    <submittedName>
        <fullName evidence="4">DUF3408 domain-containing protein</fullName>
    </submittedName>
</protein>
<name>A0A0N4YE90_NIPBR</name>
<reference evidence="4" key="1">
    <citation type="submission" date="2017-02" db="UniProtKB">
        <authorList>
            <consortium name="WormBaseParasite"/>
        </authorList>
    </citation>
    <scope>IDENTIFICATION</scope>
</reference>
<dbReference type="Proteomes" id="UP000271162">
    <property type="component" value="Unassembled WGS sequence"/>
</dbReference>
<gene>
    <name evidence="2" type="ORF">NBR_LOCUS14992</name>
</gene>
<evidence type="ECO:0000256" key="1">
    <source>
        <dbReference type="SAM" id="MobiDB-lite"/>
    </source>
</evidence>
<evidence type="ECO:0000313" key="3">
    <source>
        <dbReference type="Proteomes" id="UP000271162"/>
    </source>
</evidence>
<evidence type="ECO:0000313" key="2">
    <source>
        <dbReference type="EMBL" id="VDL78586.1"/>
    </source>
</evidence>
<keyword evidence="3" id="KW-1185">Reference proteome</keyword>